<name>A0A6J7JFL6_9ZZZZ</name>
<accession>A0A6J7JFL6</accession>
<protein>
    <submittedName>
        <fullName evidence="1">Unannotated protein</fullName>
    </submittedName>
</protein>
<sequence>MQVEPTRLVELAATSESVLRSMAQDWSTALPELAAACEGLGDAAGALAVSTSYADSLADAGEVVAALVQTLGLGVAGLVDAAQDAVRADDAVAAELERAAHHVALDGFDGGPRGPRGS</sequence>
<evidence type="ECO:0000313" key="1">
    <source>
        <dbReference type="EMBL" id="CAB4941052.1"/>
    </source>
</evidence>
<reference evidence="1" key="1">
    <citation type="submission" date="2020-05" db="EMBL/GenBank/DDBJ databases">
        <authorList>
            <person name="Chiriac C."/>
            <person name="Salcher M."/>
            <person name="Ghai R."/>
            <person name="Kavagutti S V."/>
        </authorList>
    </citation>
    <scope>NUCLEOTIDE SEQUENCE</scope>
</reference>
<dbReference type="AlphaFoldDB" id="A0A6J7JFL6"/>
<organism evidence="1">
    <name type="scientific">freshwater metagenome</name>
    <dbReference type="NCBI Taxonomy" id="449393"/>
    <lineage>
        <taxon>unclassified sequences</taxon>
        <taxon>metagenomes</taxon>
        <taxon>ecological metagenomes</taxon>
    </lineage>
</organism>
<dbReference type="EMBL" id="CAFBMW010000014">
    <property type="protein sequence ID" value="CAB4941052.1"/>
    <property type="molecule type" value="Genomic_DNA"/>
</dbReference>
<proteinExistence type="predicted"/>
<gene>
    <name evidence="1" type="ORF">UFOPK3662_01892</name>
</gene>